<dbReference type="GO" id="GO:0008270">
    <property type="term" value="F:zinc ion binding"/>
    <property type="evidence" value="ECO:0007669"/>
    <property type="project" value="UniProtKB-KW"/>
</dbReference>
<accession>A0A8J9UQ42</accession>
<dbReference type="OrthoDB" id="7471479at2759"/>
<dbReference type="Gene3D" id="2.20.25.240">
    <property type="match status" value="2"/>
</dbReference>
<evidence type="ECO:0000256" key="3">
    <source>
        <dbReference type="ARBA" id="ARBA00022833"/>
    </source>
</evidence>
<gene>
    <name evidence="5" type="ORF">BINO364_LOCUS9690</name>
</gene>
<keyword evidence="2" id="KW-0863">Zinc-finger</keyword>
<dbReference type="AlphaFoldDB" id="A0A8J9UQ42"/>
<evidence type="ECO:0000256" key="1">
    <source>
        <dbReference type="ARBA" id="ARBA00022723"/>
    </source>
</evidence>
<evidence type="ECO:0000256" key="2">
    <source>
        <dbReference type="ARBA" id="ARBA00022771"/>
    </source>
</evidence>
<evidence type="ECO:0000259" key="4">
    <source>
        <dbReference type="Pfam" id="PF04500"/>
    </source>
</evidence>
<dbReference type="EMBL" id="OV170224">
    <property type="protein sequence ID" value="CAH0723922.1"/>
    <property type="molecule type" value="Genomic_DNA"/>
</dbReference>
<proteinExistence type="predicted"/>
<name>A0A8J9UQ42_9NEOP</name>
<sequence length="241" mass="27936">MKTFLETVHRILKCFNNSISKTFKILSRIITLSRIYIFCTEFKKIWHILDMFQPSQKGLQSKVNYYCRLGEYYEEIQFITSRRGKQLLVHEQYVFARNSVSKAGVAWACSSRCSKNCKAQVWLSNEGALVVINSNHSHEPPVYYVNNNGHYANRKFGGPDMRPMFITSKRGTKVLLFQHYTFCKKNLRKDGSSWACTSHSSKKCFARVCLSNDGIVSVVDPNHCHEPPSFYINQDGEYVRM</sequence>
<organism evidence="5 6">
    <name type="scientific">Brenthis ino</name>
    <name type="common">lesser marbled fritillary</name>
    <dbReference type="NCBI Taxonomy" id="405034"/>
    <lineage>
        <taxon>Eukaryota</taxon>
        <taxon>Metazoa</taxon>
        <taxon>Ecdysozoa</taxon>
        <taxon>Arthropoda</taxon>
        <taxon>Hexapoda</taxon>
        <taxon>Insecta</taxon>
        <taxon>Pterygota</taxon>
        <taxon>Neoptera</taxon>
        <taxon>Endopterygota</taxon>
        <taxon>Lepidoptera</taxon>
        <taxon>Glossata</taxon>
        <taxon>Ditrysia</taxon>
        <taxon>Papilionoidea</taxon>
        <taxon>Nymphalidae</taxon>
        <taxon>Heliconiinae</taxon>
        <taxon>Argynnini</taxon>
        <taxon>Brenthis</taxon>
    </lineage>
</organism>
<dbReference type="Pfam" id="PF04500">
    <property type="entry name" value="FLYWCH"/>
    <property type="match status" value="2"/>
</dbReference>
<dbReference type="InterPro" id="IPR007588">
    <property type="entry name" value="Znf_FLYWCH"/>
</dbReference>
<evidence type="ECO:0000313" key="5">
    <source>
        <dbReference type="EMBL" id="CAH0723922.1"/>
    </source>
</evidence>
<reference evidence="5" key="1">
    <citation type="submission" date="2021-12" db="EMBL/GenBank/DDBJ databases">
        <authorList>
            <person name="Martin H S."/>
        </authorList>
    </citation>
    <scope>NUCLEOTIDE SEQUENCE</scope>
</reference>
<feature type="domain" description="FLYWCH-type" evidence="4">
    <location>
        <begin position="165"/>
        <end position="225"/>
    </location>
</feature>
<protein>
    <recommendedName>
        <fullName evidence="4">FLYWCH-type domain-containing protein</fullName>
    </recommendedName>
</protein>
<feature type="domain" description="FLYWCH-type" evidence="4">
    <location>
        <begin position="78"/>
        <end position="138"/>
    </location>
</feature>
<keyword evidence="3" id="KW-0862">Zinc</keyword>
<feature type="non-terminal residue" evidence="5">
    <location>
        <position position="241"/>
    </location>
</feature>
<dbReference type="Proteomes" id="UP000838878">
    <property type="component" value="Chromosome 4"/>
</dbReference>
<evidence type="ECO:0000313" key="6">
    <source>
        <dbReference type="Proteomes" id="UP000838878"/>
    </source>
</evidence>
<keyword evidence="6" id="KW-1185">Reference proteome</keyword>
<keyword evidence="1" id="KW-0479">Metal-binding</keyword>